<dbReference type="STRING" id="1801803.A2356_01325"/>
<name>A0A1F6YUU8_9BACT</name>
<dbReference type="Proteomes" id="UP000177047">
    <property type="component" value="Unassembled WGS sequence"/>
</dbReference>
<dbReference type="Gene3D" id="3.30.870.10">
    <property type="entry name" value="Endonuclease Chain A"/>
    <property type="match status" value="1"/>
</dbReference>
<evidence type="ECO:0000313" key="3">
    <source>
        <dbReference type="Proteomes" id="UP000177047"/>
    </source>
</evidence>
<dbReference type="GO" id="GO:0006793">
    <property type="term" value="P:phosphorus metabolic process"/>
    <property type="evidence" value="ECO:0007669"/>
    <property type="project" value="UniProtKB-ARBA"/>
</dbReference>
<organism evidence="2 3">
    <name type="scientific">Candidatus Nomurabacteria bacterium RIFOXYB1_FULL_39_16</name>
    <dbReference type="NCBI Taxonomy" id="1801803"/>
    <lineage>
        <taxon>Bacteria</taxon>
        <taxon>Candidatus Nomuraibacteriota</taxon>
    </lineage>
</organism>
<dbReference type="GO" id="GO:0003824">
    <property type="term" value="F:catalytic activity"/>
    <property type="evidence" value="ECO:0007669"/>
    <property type="project" value="InterPro"/>
</dbReference>
<dbReference type="InterPro" id="IPR001736">
    <property type="entry name" value="PLipase_D/transphosphatidylase"/>
</dbReference>
<dbReference type="AlphaFoldDB" id="A0A1F6YUU8"/>
<dbReference type="PROSITE" id="PS50035">
    <property type="entry name" value="PLD"/>
    <property type="match status" value="1"/>
</dbReference>
<feature type="domain" description="PLD phosphodiesterase" evidence="1">
    <location>
        <begin position="91"/>
        <end position="118"/>
    </location>
</feature>
<comment type="caution">
    <text evidence="2">The sequence shown here is derived from an EMBL/GenBank/DDBJ whole genome shotgun (WGS) entry which is preliminary data.</text>
</comment>
<dbReference type="EMBL" id="MFWB01000001">
    <property type="protein sequence ID" value="OGJ10138.1"/>
    <property type="molecule type" value="Genomic_DNA"/>
</dbReference>
<protein>
    <recommendedName>
        <fullName evidence="1">PLD phosphodiesterase domain-containing protein</fullName>
    </recommendedName>
</protein>
<proteinExistence type="predicted"/>
<evidence type="ECO:0000313" key="2">
    <source>
        <dbReference type="EMBL" id="OGJ10138.1"/>
    </source>
</evidence>
<reference evidence="2 3" key="1">
    <citation type="journal article" date="2016" name="Nat. Commun.">
        <title>Thousands of microbial genomes shed light on interconnected biogeochemical processes in an aquifer system.</title>
        <authorList>
            <person name="Anantharaman K."/>
            <person name="Brown C.T."/>
            <person name="Hug L.A."/>
            <person name="Sharon I."/>
            <person name="Castelle C.J."/>
            <person name="Probst A.J."/>
            <person name="Thomas B.C."/>
            <person name="Singh A."/>
            <person name="Wilkins M.J."/>
            <person name="Karaoz U."/>
            <person name="Brodie E.L."/>
            <person name="Williams K.H."/>
            <person name="Hubbard S.S."/>
            <person name="Banfield J.F."/>
        </authorList>
    </citation>
    <scope>NUCLEOTIDE SEQUENCE [LARGE SCALE GENOMIC DNA]</scope>
</reference>
<dbReference type="InterPro" id="IPR025202">
    <property type="entry name" value="PLD-like_dom"/>
</dbReference>
<gene>
    <name evidence="2" type="ORF">A2356_01325</name>
</gene>
<dbReference type="SUPFAM" id="SSF56024">
    <property type="entry name" value="Phospholipase D/nuclease"/>
    <property type="match status" value="1"/>
</dbReference>
<accession>A0A1F6YUU8</accession>
<sequence>MIKTSLHDEKTFFSKFLRDLENSQNEVIIESPFITIARMKTFWPVFRRLVGRGVKIYIVTRDPREHLDGYDEQSEVEIQEFEAVGIQVLLCTGNHHRKLAIIDRNIVWEGSLNILSQAKSREFMRRLEDGGFAVDLFNFIGYEKYM</sequence>
<evidence type="ECO:0000259" key="1">
    <source>
        <dbReference type="PROSITE" id="PS50035"/>
    </source>
</evidence>
<dbReference type="Pfam" id="PF13091">
    <property type="entry name" value="PLDc_2"/>
    <property type="match status" value="1"/>
</dbReference>